<keyword evidence="3" id="KW-1185">Reference proteome</keyword>
<dbReference type="RefSeq" id="WP_093888624.1">
    <property type="nucleotide sequence ID" value="NZ_FOQY01000013.1"/>
</dbReference>
<name>A0A1I3UY44_9ACTN</name>
<sequence length="83" mass="8911">MTPQHAQELIKDALIQVAPDADLTALPLDADFRDILELDSLDFLNYVQTLSEASGYRIEEDDYPAFTTVAGGASFLAAHAGVG</sequence>
<dbReference type="Pfam" id="PF00550">
    <property type="entry name" value="PP-binding"/>
    <property type="match status" value="1"/>
</dbReference>
<dbReference type="AlphaFoldDB" id="A0A1I3UY44"/>
<dbReference type="InterPro" id="IPR009081">
    <property type="entry name" value="PP-bd_ACP"/>
</dbReference>
<accession>A0A1I3UY44</accession>
<dbReference type="InterPro" id="IPR036736">
    <property type="entry name" value="ACP-like_sf"/>
</dbReference>
<organism evidence="2 3">
    <name type="scientific">Streptosporangium canum</name>
    <dbReference type="NCBI Taxonomy" id="324952"/>
    <lineage>
        <taxon>Bacteria</taxon>
        <taxon>Bacillati</taxon>
        <taxon>Actinomycetota</taxon>
        <taxon>Actinomycetes</taxon>
        <taxon>Streptosporangiales</taxon>
        <taxon>Streptosporangiaceae</taxon>
        <taxon>Streptosporangium</taxon>
    </lineage>
</organism>
<evidence type="ECO:0000259" key="1">
    <source>
        <dbReference type="Pfam" id="PF00550"/>
    </source>
</evidence>
<dbReference type="Proteomes" id="UP000199111">
    <property type="component" value="Unassembled WGS sequence"/>
</dbReference>
<evidence type="ECO:0000313" key="3">
    <source>
        <dbReference type="Proteomes" id="UP000199111"/>
    </source>
</evidence>
<proteinExistence type="predicted"/>
<gene>
    <name evidence="2" type="ORF">SAMN05216275_113151</name>
</gene>
<protein>
    <submittedName>
        <fullName evidence="2">Acyl carrier protein</fullName>
    </submittedName>
</protein>
<dbReference type="Gene3D" id="1.10.1200.10">
    <property type="entry name" value="ACP-like"/>
    <property type="match status" value="1"/>
</dbReference>
<feature type="domain" description="Carrier" evidence="1">
    <location>
        <begin position="21"/>
        <end position="70"/>
    </location>
</feature>
<reference evidence="3" key="1">
    <citation type="submission" date="2016-10" db="EMBL/GenBank/DDBJ databases">
        <authorList>
            <person name="Varghese N."/>
            <person name="Submissions S."/>
        </authorList>
    </citation>
    <scope>NUCLEOTIDE SEQUENCE [LARGE SCALE GENOMIC DNA]</scope>
    <source>
        <strain evidence="3">CGMCC 4.2126</strain>
    </source>
</reference>
<dbReference type="EMBL" id="FOQY01000013">
    <property type="protein sequence ID" value="SFJ88128.1"/>
    <property type="molecule type" value="Genomic_DNA"/>
</dbReference>
<evidence type="ECO:0000313" key="2">
    <source>
        <dbReference type="EMBL" id="SFJ88128.1"/>
    </source>
</evidence>
<dbReference type="SUPFAM" id="SSF47336">
    <property type="entry name" value="ACP-like"/>
    <property type="match status" value="1"/>
</dbReference>
<dbReference type="GeneID" id="96299872"/>